<proteinExistence type="predicted"/>
<evidence type="ECO:0000313" key="2">
    <source>
        <dbReference type="Proteomes" id="UP001451571"/>
    </source>
</evidence>
<dbReference type="Proteomes" id="UP001451571">
    <property type="component" value="Chromosome"/>
</dbReference>
<accession>A0ABZ3F097</accession>
<reference evidence="1 2" key="1">
    <citation type="submission" date="2024-02" db="EMBL/GenBank/DDBJ databases">
        <title>Bacterial strain from lacustrine sediment.</title>
        <authorList>
            <person name="Petit C."/>
            <person name="Fadhlaoui K."/>
        </authorList>
    </citation>
    <scope>NUCLEOTIDE SEQUENCE [LARGE SCALE GENOMIC DNA]</scope>
    <source>
        <strain evidence="1 2">IPX-CK</strain>
    </source>
</reference>
<sequence>MDTINVLLEKMVLIKKLEYAKQRLFDIATDLSYDNKPKNELADEAYKTVALLEDKNIVWK</sequence>
<keyword evidence="2" id="KW-1185">Reference proteome</keyword>
<protein>
    <submittedName>
        <fullName evidence="1">Uncharacterized protein</fullName>
    </submittedName>
</protein>
<dbReference type="EMBL" id="CP146256">
    <property type="protein sequence ID" value="XAH75948.1"/>
    <property type="molecule type" value="Genomic_DNA"/>
</dbReference>
<name>A0ABZ3F097_9FIRM</name>
<dbReference type="RefSeq" id="WP_342759524.1">
    <property type="nucleotide sequence ID" value="NZ_CP146256.1"/>
</dbReference>
<gene>
    <name evidence="1" type="ORF">V6984_09375</name>
</gene>
<organism evidence="1 2">
    <name type="scientific">Kineothrix sedimenti</name>
    <dbReference type="NCBI Taxonomy" id="3123317"/>
    <lineage>
        <taxon>Bacteria</taxon>
        <taxon>Bacillati</taxon>
        <taxon>Bacillota</taxon>
        <taxon>Clostridia</taxon>
        <taxon>Lachnospirales</taxon>
        <taxon>Lachnospiraceae</taxon>
        <taxon>Kineothrix</taxon>
    </lineage>
</organism>
<evidence type="ECO:0000313" key="1">
    <source>
        <dbReference type="EMBL" id="XAH75948.1"/>
    </source>
</evidence>